<feature type="region of interest" description="Disordered" evidence="3">
    <location>
        <begin position="140"/>
        <end position="222"/>
    </location>
</feature>
<dbReference type="InterPro" id="IPR042277">
    <property type="entry name" value="IST1-like"/>
</dbReference>
<dbReference type="Proteomes" id="UP000541558">
    <property type="component" value="Unassembled WGS sequence"/>
</dbReference>
<keyword evidence="5" id="KW-1185">Reference proteome</keyword>
<feature type="compositionally biased region" description="Basic and acidic residues" evidence="3">
    <location>
        <begin position="203"/>
        <end position="212"/>
    </location>
</feature>
<organism evidence="4 5">
    <name type="scientific">Ephemerocybe angulata</name>
    <dbReference type="NCBI Taxonomy" id="980116"/>
    <lineage>
        <taxon>Eukaryota</taxon>
        <taxon>Fungi</taxon>
        <taxon>Dikarya</taxon>
        <taxon>Basidiomycota</taxon>
        <taxon>Agaricomycotina</taxon>
        <taxon>Agaricomycetes</taxon>
        <taxon>Agaricomycetidae</taxon>
        <taxon>Agaricales</taxon>
        <taxon>Agaricineae</taxon>
        <taxon>Psathyrellaceae</taxon>
        <taxon>Ephemerocybe</taxon>
    </lineage>
</organism>
<dbReference type="AlphaFoldDB" id="A0A8H5BHH5"/>
<dbReference type="Gene3D" id="1.20.1260.60">
    <property type="entry name" value="Vacuolar protein sorting-associated protein Ist1"/>
    <property type="match status" value="1"/>
</dbReference>
<evidence type="ECO:0008006" key="6">
    <source>
        <dbReference type="Google" id="ProtNLM"/>
    </source>
</evidence>
<reference evidence="4 5" key="1">
    <citation type="journal article" date="2020" name="ISME J.">
        <title>Uncovering the hidden diversity of litter-decomposition mechanisms in mushroom-forming fungi.</title>
        <authorList>
            <person name="Floudas D."/>
            <person name="Bentzer J."/>
            <person name="Ahren D."/>
            <person name="Johansson T."/>
            <person name="Persson P."/>
            <person name="Tunlid A."/>
        </authorList>
    </citation>
    <scope>NUCLEOTIDE SEQUENCE [LARGE SCALE GENOMIC DNA]</scope>
    <source>
        <strain evidence="4 5">CBS 175.51</strain>
    </source>
</reference>
<evidence type="ECO:0000256" key="1">
    <source>
        <dbReference type="ARBA" id="ARBA00005536"/>
    </source>
</evidence>
<dbReference type="PANTHER" id="PTHR12161">
    <property type="entry name" value="IST1 FAMILY MEMBER"/>
    <property type="match status" value="1"/>
</dbReference>
<feature type="coiled-coil region" evidence="2">
    <location>
        <begin position="1"/>
        <end position="28"/>
    </location>
</feature>
<feature type="compositionally biased region" description="Pro residues" evidence="3">
    <location>
        <begin position="192"/>
        <end position="201"/>
    </location>
</feature>
<keyword evidence="2" id="KW-0175">Coiled coil</keyword>
<protein>
    <recommendedName>
        <fullName evidence="6">DUF292-domain-containing protein</fullName>
    </recommendedName>
</protein>
<comment type="similarity">
    <text evidence="1">Belongs to the IST1 family.</text>
</comment>
<sequence>MRRLRTLQQKKEAQAKAARRDIATLLEKGKLETARIKVETIINEDVHVELLELLELYCELLLARFGILDQNIIRAAPSTELKELHIVRDILMHKYGREFSTGVMENKDGCVMRKLDLGTPSEALVNGYLAEIARAYGVPWSPPGESEAKDEDADNTDPAAAEGPDLEKATEAKGSPTSDGAKTGTASTPQSAPAPSPPPAKQTPKDEFEALSERFAALKKRK</sequence>
<evidence type="ECO:0000313" key="4">
    <source>
        <dbReference type="EMBL" id="KAF5323464.1"/>
    </source>
</evidence>
<dbReference type="PANTHER" id="PTHR12161:SF5">
    <property type="entry name" value="IST1 HOMOLOG"/>
    <property type="match status" value="1"/>
</dbReference>
<dbReference type="GO" id="GO:0015031">
    <property type="term" value="P:protein transport"/>
    <property type="evidence" value="ECO:0007669"/>
    <property type="project" value="InterPro"/>
</dbReference>
<dbReference type="Pfam" id="PF03398">
    <property type="entry name" value="Ist1"/>
    <property type="match status" value="1"/>
</dbReference>
<dbReference type="InterPro" id="IPR005061">
    <property type="entry name" value="Ist1"/>
</dbReference>
<comment type="caution">
    <text evidence="4">The sequence shown here is derived from an EMBL/GenBank/DDBJ whole genome shotgun (WGS) entry which is preliminary data.</text>
</comment>
<evidence type="ECO:0000313" key="5">
    <source>
        <dbReference type="Proteomes" id="UP000541558"/>
    </source>
</evidence>
<dbReference type="EMBL" id="JAACJK010000166">
    <property type="protein sequence ID" value="KAF5323464.1"/>
    <property type="molecule type" value="Genomic_DNA"/>
</dbReference>
<accession>A0A8H5BHH5</accession>
<dbReference type="OrthoDB" id="29853at2759"/>
<proteinExistence type="inferred from homology"/>
<evidence type="ECO:0000256" key="3">
    <source>
        <dbReference type="SAM" id="MobiDB-lite"/>
    </source>
</evidence>
<evidence type="ECO:0000256" key="2">
    <source>
        <dbReference type="SAM" id="Coils"/>
    </source>
</evidence>
<name>A0A8H5BHH5_9AGAR</name>
<gene>
    <name evidence="4" type="ORF">D9611_005507</name>
</gene>